<evidence type="ECO:0000313" key="2">
    <source>
        <dbReference type="Proteomes" id="UP000028926"/>
    </source>
</evidence>
<keyword evidence="2" id="KW-1185">Reference proteome</keyword>
<dbReference type="KEGG" id="paca:ID47_04730"/>
<dbReference type="HOGENOM" id="CLU_179214_0_0_5"/>
<dbReference type="Proteomes" id="UP000028926">
    <property type="component" value="Chromosome"/>
</dbReference>
<name>A0A077AZP4_9PROT</name>
<sequence length="85" mass="9764">MSVQISDKVKNINELLFKEWDPIGISELGAGNDEYLSYALQIDQLLLEGINEDNLAKFLDSCEEYMLLPPRSKENQQIAKRILHL</sequence>
<dbReference type="RefSeq" id="WP_038464339.1">
    <property type="nucleotide sequence ID" value="NZ_CP008941.1"/>
</dbReference>
<dbReference type="OrthoDB" id="7596921at2"/>
<reference evidence="1 2" key="1">
    <citation type="submission" date="2014-07" db="EMBL/GenBank/DDBJ databases">
        <title>Comparative genomic insights into amoeba endosymbionts belonging to the families of Holosporaceae and Candidatus Midichloriaceae within Rickettsiales.</title>
        <authorList>
            <person name="Wang Z."/>
            <person name="Wu M."/>
        </authorList>
    </citation>
    <scope>NUCLEOTIDE SEQUENCE [LARGE SCALE GENOMIC DNA]</scope>
    <source>
        <strain evidence="1">PRA3</strain>
    </source>
</reference>
<evidence type="ECO:0008006" key="3">
    <source>
        <dbReference type="Google" id="ProtNLM"/>
    </source>
</evidence>
<gene>
    <name evidence="1" type="ORF">ID47_04730</name>
</gene>
<dbReference type="EMBL" id="CP008941">
    <property type="protein sequence ID" value="AIK96200.1"/>
    <property type="molecule type" value="Genomic_DNA"/>
</dbReference>
<dbReference type="AlphaFoldDB" id="A0A077AZP4"/>
<dbReference type="STRING" id="91604.ID47_04730"/>
<evidence type="ECO:0000313" key="1">
    <source>
        <dbReference type="EMBL" id="AIK96200.1"/>
    </source>
</evidence>
<organism evidence="1 2">
    <name type="scientific">Candidatus Odyssella acanthamoebae</name>
    <dbReference type="NCBI Taxonomy" id="91604"/>
    <lineage>
        <taxon>Bacteria</taxon>
        <taxon>Pseudomonadati</taxon>
        <taxon>Pseudomonadota</taxon>
        <taxon>Alphaproteobacteria</taxon>
        <taxon>Holosporales</taxon>
        <taxon>Candidatus Paracaedibacteraceae</taxon>
        <taxon>Candidatus Odyssella</taxon>
    </lineage>
</organism>
<protein>
    <recommendedName>
        <fullName evidence="3">DUF1871 domain-containing protein</fullName>
    </recommendedName>
</protein>
<proteinExistence type="predicted"/>
<accession>A0A077AZP4</accession>